<name>A0A2C6KIX2_9APIC</name>
<feature type="non-terminal residue" evidence="1">
    <location>
        <position position="1"/>
    </location>
</feature>
<organism evidence="1 2">
    <name type="scientific">Cystoisospora suis</name>
    <dbReference type="NCBI Taxonomy" id="483139"/>
    <lineage>
        <taxon>Eukaryota</taxon>
        <taxon>Sar</taxon>
        <taxon>Alveolata</taxon>
        <taxon>Apicomplexa</taxon>
        <taxon>Conoidasida</taxon>
        <taxon>Coccidia</taxon>
        <taxon>Eucoccidiorida</taxon>
        <taxon>Eimeriorina</taxon>
        <taxon>Sarcocystidae</taxon>
        <taxon>Cystoisospora</taxon>
    </lineage>
</organism>
<dbReference type="GeneID" id="94433164"/>
<dbReference type="VEuPathDB" id="ToxoDB:CSUI_009844"/>
<accession>A0A2C6KIX2</accession>
<dbReference type="RefSeq" id="XP_067918072.1">
    <property type="nucleotide sequence ID" value="XM_068069953.1"/>
</dbReference>
<keyword evidence="2" id="KW-1185">Reference proteome</keyword>
<dbReference type="EMBL" id="MIGC01006149">
    <property type="protein sequence ID" value="PHJ16343.1"/>
    <property type="molecule type" value="Genomic_DNA"/>
</dbReference>
<evidence type="ECO:0000313" key="1">
    <source>
        <dbReference type="EMBL" id="PHJ16343.1"/>
    </source>
</evidence>
<reference evidence="1 2" key="1">
    <citation type="journal article" date="2017" name="Int. J. Parasitol.">
        <title>The genome of the protozoan parasite Cystoisospora suis and a reverse vaccinology approach to identify vaccine candidates.</title>
        <authorList>
            <person name="Palmieri N."/>
            <person name="Shrestha A."/>
            <person name="Ruttkowski B."/>
            <person name="Beck T."/>
            <person name="Vogl C."/>
            <person name="Tomley F."/>
            <person name="Blake D.P."/>
            <person name="Joachim A."/>
        </authorList>
    </citation>
    <scope>NUCLEOTIDE SEQUENCE [LARGE SCALE GENOMIC DNA]</scope>
    <source>
        <strain evidence="1 2">Wien I</strain>
    </source>
</reference>
<sequence>REAEGFEYVDRILRPLRSFAAAISLLLCRFVSFCQCGIGPVVLVQVPAFSSSFFHPQQSLSDRRREVLCHTVFPLSKDFPNDLEFLPSPRSRLLQRI</sequence>
<proteinExistence type="predicted"/>
<dbReference type="AlphaFoldDB" id="A0A2C6KIX2"/>
<comment type="caution">
    <text evidence="1">The sequence shown here is derived from an EMBL/GenBank/DDBJ whole genome shotgun (WGS) entry which is preliminary data.</text>
</comment>
<evidence type="ECO:0000313" key="2">
    <source>
        <dbReference type="Proteomes" id="UP000221165"/>
    </source>
</evidence>
<protein>
    <submittedName>
        <fullName evidence="1">Uncharacterized protein</fullName>
    </submittedName>
</protein>
<dbReference type="Proteomes" id="UP000221165">
    <property type="component" value="Unassembled WGS sequence"/>
</dbReference>
<gene>
    <name evidence="1" type="ORF">CSUI_009844</name>
</gene>